<proteinExistence type="predicted"/>
<accession>A0A023D8I3</accession>
<gene>
    <name evidence="2" type="ORF">Amme_134_001</name>
</gene>
<sequence>MTTPANAAILASIAAAITDEAADAGQNTAPDAKSQEMGAYPVAPSGQSGQGTAGVQPHAAVVLDYEENGFFRTFRDDVF</sequence>
<evidence type="ECO:0000256" key="1">
    <source>
        <dbReference type="SAM" id="MobiDB-lite"/>
    </source>
</evidence>
<evidence type="ECO:0000313" key="3">
    <source>
        <dbReference type="Proteomes" id="UP000019760"/>
    </source>
</evidence>
<name>A0A023D8I3_ACIMT</name>
<keyword evidence="3" id="KW-1185">Reference proteome</keyword>
<reference evidence="2 3" key="2">
    <citation type="journal article" date="2014" name="FEMS Microbiol. Lett.">
        <title>Draft genomic DNA sequence of the facultatively methylotrophic bacterium Acidomonas methanolica type strain MB58.</title>
        <authorList>
            <person name="Higashiura N."/>
            <person name="Hadano H."/>
            <person name="Hirakawa H."/>
            <person name="Matsutani M."/>
            <person name="Takabe S."/>
            <person name="Matsushita K."/>
            <person name="Azuma Y."/>
        </authorList>
    </citation>
    <scope>NUCLEOTIDE SEQUENCE [LARGE SCALE GENOMIC DNA]</scope>
    <source>
        <strain evidence="2 3">MB58</strain>
    </source>
</reference>
<protein>
    <submittedName>
        <fullName evidence="2">Uncharacterized protein</fullName>
    </submittedName>
</protein>
<dbReference type="EMBL" id="BAND01000133">
    <property type="protein sequence ID" value="GAJ30409.1"/>
    <property type="molecule type" value="Genomic_DNA"/>
</dbReference>
<dbReference type="Proteomes" id="UP000019760">
    <property type="component" value="Unassembled WGS sequence"/>
</dbReference>
<reference evidence="3" key="1">
    <citation type="journal article" date="2014" name="FEMS Microbiol. Lett.">
        <title>Draft Genomic DNA Sequence of the Facultatively Methylotrophic Bacterium Acidomonas methanolica type strain MB58.</title>
        <authorList>
            <person name="Higashiura N."/>
            <person name="Hadano H."/>
            <person name="Hirakawa H."/>
            <person name="Matsutani M."/>
            <person name="Takabe S."/>
            <person name="Matsushita K."/>
            <person name="Azuma Y."/>
        </authorList>
    </citation>
    <scope>NUCLEOTIDE SEQUENCE [LARGE SCALE GENOMIC DNA]</scope>
    <source>
        <strain evidence="3">MB58</strain>
    </source>
</reference>
<organism evidence="2 3">
    <name type="scientific">Acidomonas methanolica NBRC 104435</name>
    <dbReference type="NCBI Taxonomy" id="1231351"/>
    <lineage>
        <taxon>Bacteria</taxon>
        <taxon>Pseudomonadati</taxon>
        <taxon>Pseudomonadota</taxon>
        <taxon>Alphaproteobacteria</taxon>
        <taxon>Acetobacterales</taxon>
        <taxon>Acetobacteraceae</taxon>
        <taxon>Acidomonas</taxon>
    </lineage>
</organism>
<comment type="caution">
    <text evidence="2">The sequence shown here is derived from an EMBL/GenBank/DDBJ whole genome shotgun (WGS) entry which is preliminary data.</text>
</comment>
<feature type="region of interest" description="Disordered" evidence="1">
    <location>
        <begin position="22"/>
        <end position="53"/>
    </location>
</feature>
<evidence type="ECO:0000313" key="2">
    <source>
        <dbReference type="EMBL" id="GAJ30409.1"/>
    </source>
</evidence>
<dbReference type="AlphaFoldDB" id="A0A023D8I3"/>